<dbReference type="PANTHER" id="PTHR44068:SF11">
    <property type="entry name" value="GERANYL DIPHOSPHATE 2-C-METHYLTRANSFERASE"/>
    <property type="match status" value="1"/>
</dbReference>
<reference evidence="6" key="1">
    <citation type="journal article" date="2019" name="Int. J. Syst. Evol. Microbiol.">
        <title>The Global Catalogue of Microorganisms (GCM) 10K type strain sequencing project: providing services to taxonomists for standard genome sequencing and annotation.</title>
        <authorList>
            <consortium name="The Broad Institute Genomics Platform"/>
            <consortium name="The Broad Institute Genome Sequencing Center for Infectious Disease"/>
            <person name="Wu L."/>
            <person name="Ma J."/>
        </authorList>
    </citation>
    <scope>NUCLEOTIDE SEQUENCE [LARGE SCALE GENOMIC DNA]</scope>
    <source>
        <strain evidence="6">KLKA75</strain>
    </source>
</reference>
<proteinExistence type="predicted"/>
<dbReference type="GO" id="GO:0008168">
    <property type="term" value="F:methyltransferase activity"/>
    <property type="evidence" value="ECO:0007669"/>
    <property type="project" value="UniProtKB-KW"/>
</dbReference>
<evidence type="ECO:0000256" key="2">
    <source>
        <dbReference type="ARBA" id="ARBA00022679"/>
    </source>
</evidence>
<feature type="domain" description="Polyketide synthase-like methyltransferase" evidence="4">
    <location>
        <begin position="38"/>
        <end position="276"/>
    </location>
</feature>
<dbReference type="InterPro" id="IPR020803">
    <property type="entry name" value="MeTfrase_dom"/>
</dbReference>
<dbReference type="SMART" id="SM00828">
    <property type="entry name" value="PKS_MT"/>
    <property type="match status" value="1"/>
</dbReference>
<dbReference type="Pfam" id="PF13847">
    <property type="entry name" value="Methyltransf_31"/>
    <property type="match status" value="1"/>
</dbReference>
<evidence type="ECO:0000313" key="5">
    <source>
        <dbReference type="EMBL" id="MFC4907544.1"/>
    </source>
</evidence>
<dbReference type="InterPro" id="IPR029063">
    <property type="entry name" value="SAM-dependent_MTases_sf"/>
</dbReference>
<protein>
    <submittedName>
        <fullName evidence="5">Methyltransferase domain-containing protein</fullName>
    </submittedName>
</protein>
<keyword evidence="2" id="KW-0808">Transferase</keyword>
<dbReference type="PANTHER" id="PTHR44068">
    <property type="entry name" value="ZGC:194242"/>
    <property type="match status" value="1"/>
</dbReference>
<evidence type="ECO:0000256" key="1">
    <source>
        <dbReference type="ARBA" id="ARBA00022603"/>
    </source>
</evidence>
<dbReference type="SUPFAM" id="SSF53335">
    <property type="entry name" value="S-adenosyl-L-methionine-dependent methyltransferases"/>
    <property type="match status" value="1"/>
</dbReference>
<keyword evidence="6" id="KW-1185">Reference proteome</keyword>
<keyword evidence="3" id="KW-0949">S-adenosyl-L-methionine</keyword>
<keyword evidence="1 5" id="KW-0489">Methyltransferase</keyword>
<dbReference type="CDD" id="cd02440">
    <property type="entry name" value="AdoMet_MTases"/>
    <property type="match status" value="1"/>
</dbReference>
<dbReference type="InterPro" id="IPR025714">
    <property type="entry name" value="Methyltranfer_dom"/>
</dbReference>
<accession>A0ABV9TV61</accession>
<evidence type="ECO:0000259" key="4">
    <source>
        <dbReference type="SMART" id="SM00828"/>
    </source>
</evidence>
<comment type="caution">
    <text evidence="5">The sequence shown here is derived from an EMBL/GenBank/DDBJ whole genome shotgun (WGS) entry which is preliminary data.</text>
</comment>
<gene>
    <name evidence="5" type="ORF">ACFPCY_09450</name>
</gene>
<sequence length="288" mass="32081">MATEDDTKLRSIVIAEEKRPPDTRTIGYYYDHGIFDVMAELWDGNLHYGLWRDENDDRSFDEAAVEMTAEMIRRLDPKPGDRVLDVGCGNGTPALQLARAREVEIVGISVSERQVARANERARAEGVADRVSFQVVNAMDLPYEAASFDGAWALESMLHMPDKVQVLSEVARVVRPGGRIPIADMVYKEPEDRSRDVGAQYSTVYASLTPLDDYAGVLEQAGLVPEDIRDVTVETFPTNAAFAAGLRSRRDQFVTILGTEGYELLIGNQEKIARMPELGYVLITARRP</sequence>
<name>A0ABV9TV61_9ACTN</name>
<evidence type="ECO:0000256" key="3">
    <source>
        <dbReference type="ARBA" id="ARBA00022691"/>
    </source>
</evidence>
<dbReference type="Proteomes" id="UP001595872">
    <property type="component" value="Unassembled WGS sequence"/>
</dbReference>
<organism evidence="5 6">
    <name type="scientific">Actinomadura gamaensis</name>
    <dbReference type="NCBI Taxonomy" id="1763541"/>
    <lineage>
        <taxon>Bacteria</taxon>
        <taxon>Bacillati</taxon>
        <taxon>Actinomycetota</taxon>
        <taxon>Actinomycetes</taxon>
        <taxon>Streptosporangiales</taxon>
        <taxon>Thermomonosporaceae</taxon>
        <taxon>Actinomadura</taxon>
    </lineage>
</organism>
<dbReference type="GO" id="GO:0032259">
    <property type="term" value="P:methylation"/>
    <property type="evidence" value="ECO:0007669"/>
    <property type="project" value="UniProtKB-KW"/>
</dbReference>
<dbReference type="EMBL" id="JBHSIT010000002">
    <property type="protein sequence ID" value="MFC4907544.1"/>
    <property type="molecule type" value="Genomic_DNA"/>
</dbReference>
<dbReference type="RefSeq" id="WP_378253388.1">
    <property type="nucleotide sequence ID" value="NZ_JBHSIT010000002.1"/>
</dbReference>
<dbReference type="InterPro" id="IPR050447">
    <property type="entry name" value="Erg6_SMT_methyltransf"/>
</dbReference>
<dbReference type="Gene3D" id="3.40.50.150">
    <property type="entry name" value="Vaccinia Virus protein VP39"/>
    <property type="match status" value="1"/>
</dbReference>
<evidence type="ECO:0000313" key="6">
    <source>
        <dbReference type="Proteomes" id="UP001595872"/>
    </source>
</evidence>